<dbReference type="PANTHER" id="PTHR12993:SF11">
    <property type="entry name" value="N-ACETYLGLUCOSAMINYL-PHOSPHATIDYLINOSITOL DE-N-ACETYLASE"/>
    <property type="match status" value="1"/>
</dbReference>
<dbReference type="InterPro" id="IPR001789">
    <property type="entry name" value="Sig_transdc_resp-reg_receiver"/>
</dbReference>
<dbReference type="Proteomes" id="UP000032430">
    <property type="component" value="Chromosome I"/>
</dbReference>
<dbReference type="SMART" id="SM00448">
    <property type="entry name" value="REC"/>
    <property type="match status" value="1"/>
</dbReference>
<evidence type="ECO:0000313" key="4">
    <source>
        <dbReference type="Proteomes" id="UP000032430"/>
    </source>
</evidence>
<dbReference type="PANTHER" id="PTHR12993">
    <property type="entry name" value="N-ACETYLGLUCOSAMINYL-PHOSPHATIDYLINOSITOL DE-N-ACETYLASE-RELATED"/>
    <property type="match status" value="1"/>
</dbReference>
<dbReference type="InterPro" id="IPR024078">
    <property type="entry name" value="LmbE-like_dom_sf"/>
</dbReference>
<gene>
    <name evidence="3" type="ORF">LFA_0595</name>
</gene>
<reference evidence="4" key="1">
    <citation type="submission" date="2014-09" db="EMBL/GenBank/DDBJ databases">
        <authorList>
            <person name="Gomez-Valero L."/>
        </authorList>
    </citation>
    <scope>NUCLEOTIDE SEQUENCE [LARGE SCALE GENOMIC DNA]</scope>
    <source>
        <strain evidence="4">ATCC700992</strain>
    </source>
</reference>
<dbReference type="Gene3D" id="3.40.50.2300">
    <property type="match status" value="1"/>
</dbReference>
<dbReference type="GO" id="GO:0000160">
    <property type="term" value="P:phosphorelay signal transduction system"/>
    <property type="evidence" value="ECO:0007669"/>
    <property type="project" value="InterPro"/>
</dbReference>
<dbReference type="InterPro" id="IPR011006">
    <property type="entry name" value="CheY-like_superfamily"/>
</dbReference>
<protein>
    <submittedName>
        <fullName evidence="3">Putative response regulator receiver protein</fullName>
    </submittedName>
</protein>
<dbReference type="PROSITE" id="PS50110">
    <property type="entry name" value="RESPONSE_REGULATORY"/>
    <property type="match status" value="1"/>
</dbReference>
<organism evidence="3 4">
    <name type="scientific">Legionella fallonii LLAP-10</name>
    <dbReference type="NCBI Taxonomy" id="1212491"/>
    <lineage>
        <taxon>Bacteria</taxon>
        <taxon>Pseudomonadati</taxon>
        <taxon>Pseudomonadota</taxon>
        <taxon>Gammaproteobacteria</taxon>
        <taxon>Legionellales</taxon>
        <taxon>Legionellaceae</taxon>
        <taxon>Legionella</taxon>
    </lineage>
</organism>
<dbReference type="AlphaFoldDB" id="A0A098G255"/>
<dbReference type="GO" id="GO:0016811">
    <property type="term" value="F:hydrolase activity, acting on carbon-nitrogen (but not peptide) bonds, in linear amides"/>
    <property type="evidence" value="ECO:0007669"/>
    <property type="project" value="TreeGrafter"/>
</dbReference>
<dbReference type="SUPFAM" id="SSF102588">
    <property type="entry name" value="LmbE-like"/>
    <property type="match status" value="1"/>
</dbReference>
<keyword evidence="4" id="KW-1185">Reference proteome</keyword>
<dbReference type="Gene3D" id="3.40.50.10320">
    <property type="entry name" value="LmbE-like"/>
    <property type="match status" value="1"/>
</dbReference>
<evidence type="ECO:0000259" key="2">
    <source>
        <dbReference type="PROSITE" id="PS50110"/>
    </source>
</evidence>
<dbReference type="InterPro" id="IPR003737">
    <property type="entry name" value="GlcNAc_PI_deacetylase-related"/>
</dbReference>
<dbReference type="Pfam" id="PF02585">
    <property type="entry name" value="PIG-L"/>
    <property type="match status" value="1"/>
</dbReference>
<dbReference type="HOGENOM" id="CLU_782552_0_0_6"/>
<evidence type="ECO:0000313" key="3">
    <source>
        <dbReference type="EMBL" id="CEG56049.1"/>
    </source>
</evidence>
<dbReference type="OrthoDB" id="9790023at2"/>
<proteinExistence type="predicted"/>
<sequence length="330" mass="37457">MDNPYKILLIEPDLELAKTIIDWLGNPIRLVHAIDNHNVLKQAAIDKWDLVITNIHSSKINDLDITRIVKETDSTSAILIIAENIKVDFILAAMEYHADALLFKPLDKNEFISKVLQLAEQSKRKREERGNRIVLAVGAHPDDVEFGCAGTLAKLRENGNQINILTLSLGAAGGDPNIRKKEAKKAAKIQRAKLFLGDLEDTKITDAAITIKYIKDIVHEINPTDIYTHSIYDNHQDHRAVFHATISACRRVPNIFCYLSPSGTVDFRPNIFINIDRFMDTKLKVIAEFKSQINLRPYLQPDMITATARYWGRFCNYHLAEPMEVLRGYS</sequence>
<feature type="domain" description="Response regulatory" evidence="2">
    <location>
        <begin position="6"/>
        <end position="119"/>
    </location>
</feature>
<name>A0A098G255_9GAMM</name>
<dbReference type="STRING" id="1212491.LFA_0595"/>
<evidence type="ECO:0000256" key="1">
    <source>
        <dbReference type="PROSITE-ProRule" id="PRU00169"/>
    </source>
</evidence>
<dbReference type="RefSeq" id="WP_045094801.1">
    <property type="nucleotide sequence ID" value="NZ_LN614827.1"/>
</dbReference>
<dbReference type="EMBL" id="LN614827">
    <property type="protein sequence ID" value="CEG56049.1"/>
    <property type="molecule type" value="Genomic_DNA"/>
</dbReference>
<comment type="caution">
    <text evidence="1">Lacks conserved residue(s) required for the propagation of feature annotation.</text>
</comment>
<dbReference type="SUPFAM" id="SSF52172">
    <property type="entry name" value="CheY-like"/>
    <property type="match status" value="1"/>
</dbReference>
<dbReference type="KEGG" id="lfa:LFA_0595"/>
<accession>A0A098G255</accession>